<dbReference type="RefSeq" id="WP_234484852.1">
    <property type="nucleotide sequence ID" value="NZ_JAEPBG010000016.1"/>
</dbReference>
<dbReference type="EMBL" id="JAEPBG010000016">
    <property type="protein sequence ID" value="MBK4738008.1"/>
    <property type="molecule type" value="Genomic_DNA"/>
</dbReference>
<accession>A0A934T3P7</accession>
<dbReference type="AlphaFoldDB" id="A0A934T3P7"/>
<evidence type="ECO:0000313" key="1">
    <source>
        <dbReference type="EMBL" id="MBK4738008.1"/>
    </source>
</evidence>
<keyword evidence="2" id="KW-1185">Reference proteome</keyword>
<protein>
    <submittedName>
        <fullName evidence="1">Uncharacterized protein</fullName>
    </submittedName>
</protein>
<organism evidence="1 2">
    <name type="scientific">Noviherbaspirillum pedocola</name>
    <dbReference type="NCBI Taxonomy" id="2801341"/>
    <lineage>
        <taxon>Bacteria</taxon>
        <taxon>Pseudomonadati</taxon>
        <taxon>Pseudomonadota</taxon>
        <taxon>Betaproteobacteria</taxon>
        <taxon>Burkholderiales</taxon>
        <taxon>Oxalobacteraceae</taxon>
        <taxon>Noviherbaspirillum</taxon>
    </lineage>
</organism>
<evidence type="ECO:0000313" key="2">
    <source>
        <dbReference type="Proteomes" id="UP000622890"/>
    </source>
</evidence>
<name>A0A934T3P7_9BURK</name>
<gene>
    <name evidence="1" type="ORF">JJB74_25580</name>
</gene>
<comment type="caution">
    <text evidence="1">The sequence shown here is derived from an EMBL/GenBank/DDBJ whole genome shotgun (WGS) entry which is preliminary data.</text>
</comment>
<reference evidence="1" key="1">
    <citation type="submission" date="2021-01" db="EMBL/GenBank/DDBJ databases">
        <title>Genome sequence of strain Noviherbaspirillum sp. DKR-6.</title>
        <authorList>
            <person name="Chaudhary D.K."/>
        </authorList>
    </citation>
    <scope>NUCLEOTIDE SEQUENCE</scope>
    <source>
        <strain evidence="1">DKR-6</strain>
    </source>
</reference>
<proteinExistence type="predicted"/>
<dbReference type="Proteomes" id="UP000622890">
    <property type="component" value="Unassembled WGS sequence"/>
</dbReference>
<sequence length="45" mass="4873">MSAAAIALPHPRLLPDSIFARLFVLVIGARPCSHLMTSRLSVDID</sequence>